<comment type="cofactor">
    <cofactor evidence="6">
        <name>Ca(2+)</name>
        <dbReference type="ChEBI" id="CHEBI:29108"/>
    </cofactor>
    <text evidence="6">Binds 1 Ca(2+) ion per dimer.</text>
</comment>
<feature type="binding site" evidence="6">
    <location>
        <position position="280"/>
    </location>
    <ligand>
        <name>Ca(2+)</name>
        <dbReference type="ChEBI" id="CHEBI:29108"/>
    </ligand>
</feature>
<evidence type="ECO:0000313" key="9">
    <source>
        <dbReference type="Proteomes" id="UP000265882"/>
    </source>
</evidence>
<accession>A0A3A4N207</accession>
<organism evidence="8 9">
    <name type="scientific">Abyssobacteria bacterium (strain SURF_5)</name>
    <dbReference type="NCBI Taxonomy" id="2093360"/>
    <lineage>
        <taxon>Bacteria</taxon>
        <taxon>Pseudomonadati</taxon>
        <taxon>Candidatus Hydrogenedentota</taxon>
        <taxon>Candidatus Abyssobacteria</taxon>
    </lineage>
</organism>
<keyword evidence="2 7" id="KW-0732">Signal</keyword>
<evidence type="ECO:0000256" key="7">
    <source>
        <dbReference type="SAM" id="SignalP"/>
    </source>
</evidence>
<dbReference type="PANTHER" id="PTHR34218">
    <property type="entry name" value="PEPTIDASE S45 PENICILLIN AMIDASE"/>
    <property type="match status" value="1"/>
</dbReference>
<dbReference type="Gene3D" id="1.10.1400.10">
    <property type="match status" value="1"/>
</dbReference>
<dbReference type="Proteomes" id="UP000265882">
    <property type="component" value="Unassembled WGS sequence"/>
</dbReference>
<keyword evidence="6" id="KW-0479">Metal-binding</keyword>
<dbReference type="InterPro" id="IPR014395">
    <property type="entry name" value="Pen/GL7ACA/AHL_acylase"/>
</dbReference>
<evidence type="ECO:0000256" key="3">
    <source>
        <dbReference type="ARBA" id="ARBA00022801"/>
    </source>
</evidence>
<evidence type="ECO:0000256" key="5">
    <source>
        <dbReference type="PIRSR" id="PIRSR001227-1"/>
    </source>
</evidence>
<dbReference type="InterPro" id="IPR043146">
    <property type="entry name" value="Penicillin_amidase_N_B-knob"/>
</dbReference>
<evidence type="ECO:0000256" key="4">
    <source>
        <dbReference type="ARBA" id="ARBA00023145"/>
    </source>
</evidence>
<evidence type="ECO:0000256" key="6">
    <source>
        <dbReference type="PIRSR" id="PIRSR001227-2"/>
    </source>
</evidence>
<name>A0A3A4N207_ABYX5</name>
<gene>
    <name evidence="8" type="ORF">C4520_19045</name>
</gene>
<evidence type="ECO:0000313" key="8">
    <source>
        <dbReference type="EMBL" id="RJP16113.1"/>
    </source>
</evidence>
<dbReference type="GO" id="GO:0046872">
    <property type="term" value="F:metal ion binding"/>
    <property type="evidence" value="ECO:0007669"/>
    <property type="project" value="UniProtKB-KW"/>
</dbReference>
<sequence length="754" mass="83625">MKKNRQRTCLCERSRFGIGPAAWFAVLTLLISAAFSAASAAADFPGVGEDAGKTVIYRDTWGVPHIYAPTVEAGAYAAGWAQAQDRPEELLKNFMRGIGESAKFAGPATVKYDLVAKLWDNYGVAERNIEHIRPAIRGINQAYVKGVNDYYAAHPEDVPAWWGDRKVDEYMVIAAARFFLYNWSIEQAFADLKRTGIEPGFPEIRHGSNQFAVAPSRSAEKAPILAIDPHLSWWGMTRFWEFRIHAGALVGSGVTLPGFPTIGNGHNEHIAWAMTTGGPDTADIYELKLNPKNPSQYLYDGEWKQMSSREIIIEVRRAEPQRFTVYDSHYGPVIAMRGGKAYAARMAYADAVQAGDSWYDLNFAKDYRGAAASAENLQYYPQNLMVADTSGNIYYQRVGRAPRRPTGYDWSRAVDGSTSATEWQGFHPSSDHVQILNPPQGYMQNCNIPPDVMMLRSPLTPDKSIPYIYSDWIYGPPNGWINQRGARALQLLAADKSVTAEEAISYILDVHPAGVEQWIAALKHAHGKFGAEFESNPDYAIGVKDLLAWDGELRRDSSAALKYYYLRKQLHHDHGEKAVELAERIAPLLAIAGKKPAWKKVEDEDLRMLLSSVAPAMASLKADFGSLDAPYGAAFRVGRDEVSWPVGGGGAEGLGTATLRNVDFGPERPDHTRWGEAGQTSTQIVVLSKPIRSWTAVPIGQSDRPESPHYRDQAEKLFSARKLKETWWRPLDLVGHIESRMVLEGAPTPAPITQ</sequence>
<dbReference type="PIRSF" id="PIRSF001227">
    <property type="entry name" value="Pen_acylase"/>
    <property type="match status" value="1"/>
</dbReference>
<dbReference type="PANTHER" id="PTHR34218:SF3">
    <property type="entry name" value="ACYL-HOMOSERINE LACTONE ACYLASE PVDQ"/>
    <property type="match status" value="1"/>
</dbReference>
<reference evidence="8 9" key="1">
    <citation type="journal article" date="2017" name="ISME J.">
        <title>Energy and carbon metabolisms in a deep terrestrial subsurface fluid microbial community.</title>
        <authorList>
            <person name="Momper L."/>
            <person name="Jungbluth S.P."/>
            <person name="Lee M.D."/>
            <person name="Amend J.P."/>
        </authorList>
    </citation>
    <scope>NUCLEOTIDE SEQUENCE [LARGE SCALE GENOMIC DNA]</scope>
    <source>
        <strain evidence="8">SURF_5</strain>
    </source>
</reference>
<comment type="similarity">
    <text evidence="1">Belongs to the peptidase S45 family.</text>
</comment>
<dbReference type="Gene3D" id="1.10.439.10">
    <property type="entry name" value="Penicillin Amidohydrolase, domain 1"/>
    <property type="match status" value="1"/>
</dbReference>
<proteinExistence type="inferred from homology"/>
<feature type="binding site" evidence="6">
    <location>
        <position position="283"/>
    </location>
    <ligand>
        <name>Ca(2+)</name>
        <dbReference type="ChEBI" id="CHEBI:29108"/>
    </ligand>
</feature>
<feature type="active site" description="Nucleophile" evidence="5">
    <location>
        <position position="208"/>
    </location>
</feature>
<feature type="chain" id="PRO_5017231109" evidence="7">
    <location>
        <begin position="41"/>
        <end position="754"/>
    </location>
</feature>
<dbReference type="GO" id="GO:0016811">
    <property type="term" value="F:hydrolase activity, acting on carbon-nitrogen (but not peptide) bonds, in linear amides"/>
    <property type="evidence" value="ECO:0007669"/>
    <property type="project" value="InterPro"/>
</dbReference>
<keyword evidence="3" id="KW-0378">Hydrolase</keyword>
<dbReference type="AlphaFoldDB" id="A0A3A4N207"/>
<dbReference type="GO" id="GO:0017000">
    <property type="term" value="P:antibiotic biosynthetic process"/>
    <property type="evidence" value="ECO:0007669"/>
    <property type="project" value="InterPro"/>
</dbReference>
<comment type="caution">
    <text evidence="8">The sequence shown here is derived from an EMBL/GenBank/DDBJ whole genome shotgun (WGS) entry which is preliminary data.</text>
</comment>
<dbReference type="InterPro" id="IPR043147">
    <property type="entry name" value="Penicillin_amidase_A-knob"/>
</dbReference>
<dbReference type="SUPFAM" id="SSF56235">
    <property type="entry name" value="N-terminal nucleophile aminohydrolases (Ntn hydrolases)"/>
    <property type="match status" value="1"/>
</dbReference>
<dbReference type="Gene3D" id="3.60.20.10">
    <property type="entry name" value="Glutamine Phosphoribosylpyrophosphate, subunit 1, domain 1"/>
    <property type="match status" value="1"/>
</dbReference>
<dbReference type="InterPro" id="IPR002692">
    <property type="entry name" value="S45"/>
</dbReference>
<feature type="signal peptide" evidence="7">
    <location>
        <begin position="1"/>
        <end position="40"/>
    </location>
</feature>
<dbReference type="Gene3D" id="2.30.120.10">
    <property type="match status" value="1"/>
</dbReference>
<protein>
    <submittedName>
        <fullName evidence="8">Penicillin acylase family protein</fullName>
    </submittedName>
</protein>
<dbReference type="InterPro" id="IPR023343">
    <property type="entry name" value="Penicillin_amidase_dom1"/>
</dbReference>
<feature type="binding site" evidence="6">
    <location>
        <position position="186"/>
    </location>
    <ligand>
        <name>Ca(2+)</name>
        <dbReference type="ChEBI" id="CHEBI:29108"/>
    </ligand>
</feature>
<evidence type="ECO:0000256" key="1">
    <source>
        <dbReference type="ARBA" id="ARBA00006586"/>
    </source>
</evidence>
<dbReference type="InterPro" id="IPR029055">
    <property type="entry name" value="Ntn_hydrolases_N"/>
</dbReference>
<keyword evidence="6" id="KW-0106">Calcium</keyword>
<dbReference type="EMBL" id="QZKU01000128">
    <property type="protein sequence ID" value="RJP16113.1"/>
    <property type="molecule type" value="Genomic_DNA"/>
</dbReference>
<dbReference type="Pfam" id="PF01804">
    <property type="entry name" value="Penicil_amidase"/>
    <property type="match status" value="1"/>
</dbReference>
<keyword evidence="4" id="KW-0865">Zymogen</keyword>
<evidence type="ECO:0000256" key="2">
    <source>
        <dbReference type="ARBA" id="ARBA00022729"/>
    </source>
</evidence>